<evidence type="ECO:0000259" key="2">
    <source>
        <dbReference type="Pfam" id="PF14534"/>
    </source>
</evidence>
<accession>A0A7G8PVR0</accession>
<evidence type="ECO:0000313" key="3">
    <source>
        <dbReference type="EMBL" id="QNJ98426.1"/>
    </source>
</evidence>
<dbReference type="InterPro" id="IPR027843">
    <property type="entry name" value="DUF4440"/>
</dbReference>
<proteinExistence type="predicted"/>
<dbReference type="InterPro" id="IPR032710">
    <property type="entry name" value="NTF2-like_dom_sf"/>
</dbReference>
<evidence type="ECO:0000313" key="4">
    <source>
        <dbReference type="Proteomes" id="UP000515514"/>
    </source>
</evidence>
<reference evidence="3 4" key="1">
    <citation type="submission" date="2020-04" db="EMBL/GenBank/DDBJ databases">
        <title>Genome sequence of Altibacter aquimarinus strain ALE3EI.</title>
        <authorList>
            <person name="Oh H.-M."/>
            <person name="Jang D."/>
        </authorList>
    </citation>
    <scope>NUCLEOTIDE SEQUENCE [LARGE SCALE GENOMIC DNA]</scope>
    <source>
        <strain evidence="3 4">ALE3EI</strain>
    </source>
</reference>
<dbReference type="SUPFAM" id="SSF54427">
    <property type="entry name" value="NTF2-like"/>
    <property type="match status" value="1"/>
</dbReference>
<dbReference type="KEGG" id="alti:ALE3EI_1879"/>
<sequence length="162" mass="18493">MRILMLCSLFIAAGMTAQVDPNSELYKTFQQKDSILFDAGFNNCELDLLADQLTDDLEFYHDQGGFQDKAAFLKAMKDNICSSPSQKPIRKLVDGSMKVYPMYDNGILYGAIVEGTHEFYIKEPDKALYKTSSALFSGLWILENKNWKAKRIFSYHHLPSEK</sequence>
<keyword evidence="4" id="KW-1185">Reference proteome</keyword>
<name>A0A7G8PVR0_9FLAO</name>
<feature type="domain" description="DUF4440" evidence="2">
    <location>
        <begin position="37"/>
        <end position="148"/>
    </location>
</feature>
<feature type="signal peptide" evidence="1">
    <location>
        <begin position="1"/>
        <end position="17"/>
    </location>
</feature>
<dbReference type="Gene3D" id="3.10.450.50">
    <property type="match status" value="1"/>
</dbReference>
<protein>
    <recommendedName>
        <fullName evidence="2">DUF4440 domain-containing protein</fullName>
    </recommendedName>
</protein>
<evidence type="ECO:0000256" key="1">
    <source>
        <dbReference type="SAM" id="SignalP"/>
    </source>
</evidence>
<dbReference type="Proteomes" id="UP000515514">
    <property type="component" value="Chromosome"/>
</dbReference>
<organism evidence="3 4">
    <name type="scientific">Constantimarinum furrinae</name>
    <dbReference type="NCBI Taxonomy" id="2562285"/>
    <lineage>
        <taxon>Bacteria</taxon>
        <taxon>Pseudomonadati</taxon>
        <taxon>Bacteroidota</taxon>
        <taxon>Flavobacteriia</taxon>
        <taxon>Flavobacteriales</taxon>
        <taxon>Flavobacteriaceae</taxon>
        <taxon>Altibacter/Constantimarinum group</taxon>
        <taxon>Constantimarinum</taxon>
    </lineage>
</organism>
<feature type="chain" id="PRO_5028991320" description="DUF4440 domain-containing protein" evidence="1">
    <location>
        <begin position="18"/>
        <end position="162"/>
    </location>
</feature>
<dbReference type="RefSeq" id="WP_186988073.1">
    <property type="nucleotide sequence ID" value="NZ_CP052909.1"/>
</dbReference>
<gene>
    <name evidence="3" type="ORF">ALE3EI_1879</name>
</gene>
<dbReference type="EMBL" id="CP052909">
    <property type="protein sequence ID" value="QNJ98426.1"/>
    <property type="molecule type" value="Genomic_DNA"/>
</dbReference>
<dbReference type="Pfam" id="PF14534">
    <property type="entry name" value="DUF4440"/>
    <property type="match status" value="1"/>
</dbReference>
<dbReference type="AlphaFoldDB" id="A0A7G8PVR0"/>
<keyword evidence="1" id="KW-0732">Signal</keyword>